<dbReference type="GO" id="GO:0005829">
    <property type="term" value="C:cytosol"/>
    <property type="evidence" value="ECO:0007669"/>
    <property type="project" value="TreeGrafter"/>
</dbReference>
<comment type="caution">
    <text evidence="1">The sequence shown here is derived from an EMBL/GenBank/DDBJ whole genome shotgun (WGS) entry which is preliminary data.</text>
</comment>
<dbReference type="Proteomes" id="UP001139488">
    <property type="component" value="Unassembled WGS sequence"/>
</dbReference>
<reference evidence="1" key="1">
    <citation type="submission" date="2021-11" db="EMBL/GenBank/DDBJ databases">
        <title>Vibrio ZSDE26 sp. nov. and Vibrio ZSDZ34 sp. nov., isolated from coastal seawater in Qingdao.</title>
        <authorList>
            <person name="Zhang P."/>
        </authorList>
    </citation>
    <scope>NUCLEOTIDE SEQUENCE</scope>
    <source>
        <strain evidence="1">ZSDZ34</strain>
    </source>
</reference>
<dbReference type="InterPro" id="IPR013078">
    <property type="entry name" value="His_Pase_superF_clade-1"/>
</dbReference>
<dbReference type="GO" id="GO:0003873">
    <property type="term" value="F:6-phosphofructo-2-kinase activity"/>
    <property type="evidence" value="ECO:0007669"/>
    <property type="project" value="TreeGrafter"/>
</dbReference>
<dbReference type="EMBL" id="JAJNNZ010000001">
    <property type="protein sequence ID" value="MCJ2375216.1"/>
    <property type="molecule type" value="Genomic_DNA"/>
</dbReference>
<dbReference type="AlphaFoldDB" id="A0A9X1W856"/>
<evidence type="ECO:0000313" key="2">
    <source>
        <dbReference type="Proteomes" id="UP001139488"/>
    </source>
</evidence>
<dbReference type="GO" id="GO:0005524">
    <property type="term" value="F:ATP binding"/>
    <property type="evidence" value="ECO:0007669"/>
    <property type="project" value="InterPro"/>
</dbReference>
<name>A0A9X1W856_9VIBR</name>
<protein>
    <submittedName>
        <fullName evidence="1">Histidine phosphatase family protein</fullName>
    </submittedName>
</protein>
<dbReference type="Pfam" id="PF00300">
    <property type="entry name" value="His_Phos_1"/>
    <property type="match status" value="1"/>
</dbReference>
<dbReference type="SUPFAM" id="SSF53254">
    <property type="entry name" value="Phosphoglycerate mutase-like"/>
    <property type="match status" value="1"/>
</dbReference>
<sequence>MVTDIYLLRHQKVLGAPALYGHTNVAVDDDLQRELASTVAAQIGSQTLHVSQLVSSPLIRCHRLSQLVQQHTELPLSVVSSFQEMNFGEYDGVAFDSMSQQTWQQLEPFWSAPAKCQLPQAESLEAFHARVQQALMELASQKKSSLLITHGGVIRAILAYVLDLDWRNPKLYSTLAIGNATITHIQIHHQGITWQVKSIGAAL</sequence>
<dbReference type="SMART" id="SM00855">
    <property type="entry name" value="PGAM"/>
    <property type="match status" value="1"/>
</dbReference>
<proteinExistence type="predicted"/>
<dbReference type="PANTHER" id="PTHR10606">
    <property type="entry name" value="6-PHOSPHOFRUCTO-2-KINASE/FRUCTOSE-2,6-BISPHOSPHATASE"/>
    <property type="match status" value="1"/>
</dbReference>
<dbReference type="InterPro" id="IPR003094">
    <property type="entry name" value="6Pfruct_kin"/>
</dbReference>
<evidence type="ECO:0000313" key="1">
    <source>
        <dbReference type="EMBL" id="MCJ2375216.1"/>
    </source>
</evidence>
<dbReference type="CDD" id="cd07067">
    <property type="entry name" value="HP_PGM_like"/>
    <property type="match status" value="1"/>
</dbReference>
<dbReference type="InterPro" id="IPR029033">
    <property type="entry name" value="His_PPase_superfam"/>
</dbReference>
<gene>
    <name evidence="1" type="ORF">LNL84_00025</name>
</gene>
<dbReference type="RefSeq" id="WP_244354047.1">
    <property type="nucleotide sequence ID" value="NZ_JAJNNZ010000001.1"/>
</dbReference>
<dbReference type="PANTHER" id="PTHR10606:SF50">
    <property type="entry name" value="6-BIPHOSPHATASE, PUTATIVE-RELATED"/>
    <property type="match status" value="1"/>
</dbReference>
<keyword evidence="2" id="KW-1185">Reference proteome</keyword>
<accession>A0A9X1W856</accession>
<dbReference type="Gene3D" id="3.40.50.1240">
    <property type="entry name" value="Phosphoglycerate mutase-like"/>
    <property type="match status" value="1"/>
</dbReference>
<dbReference type="GO" id="GO:0006003">
    <property type="term" value="P:fructose 2,6-bisphosphate metabolic process"/>
    <property type="evidence" value="ECO:0007669"/>
    <property type="project" value="InterPro"/>
</dbReference>
<organism evidence="1 2">
    <name type="scientific">Vibrio gelatinilyticus</name>
    <dbReference type="NCBI Taxonomy" id="2893468"/>
    <lineage>
        <taxon>Bacteria</taxon>
        <taxon>Pseudomonadati</taxon>
        <taxon>Pseudomonadota</taxon>
        <taxon>Gammaproteobacteria</taxon>
        <taxon>Vibrionales</taxon>
        <taxon>Vibrionaceae</taxon>
        <taxon>Vibrio</taxon>
    </lineage>
</organism>
<dbReference type="GO" id="GO:0004331">
    <property type="term" value="F:fructose-2,6-bisphosphate 2-phosphatase activity"/>
    <property type="evidence" value="ECO:0007669"/>
    <property type="project" value="TreeGrafter"/>
</dbReference>